<reference evidence="2 3" key="1">
    <citation type="submission" date="2019-02" db="EMBL/GenBank/DDBJ databases">
        <title>Jishengella sp. nov., isolated from a root of Zingiber montanum.</title>
        <authorList>
            <person name="Kuncharoen N."/>
            <person name="Kudo T."/>
            <person name="Masahiro Y."/>
            <person name="Ohkuma M."/>
            <person name="Tanasupawat S."/>
        </authorList>
    </citation>
    <scope>NUCLEOTIDE SEQUENCE [LARGE SCALE GENOMIC DNA]</scope>
    <source>
        <strain evidence="2 3">PLAI 1-1</strain>
    </source>
</reference>
<evidence type="ECO:0000256" key="1">
    <source>
        <dbReference type="SAM" id="MobiDB-lite"/>
    </source>
</evidence>
<feature type="region of interest" description="Disordered" evidence="1">
    <location>
        <begin position="62"/>
        <end position="81"/>
    </location>
</feature>
<sequence>MRVKWFQRPTEPVDTVGAATRYARQDGQPRPAWDGPTMLLPTRPLMTRAGWWRSSFAMGRLNQRRYGSRPGGNQKPHRGAS</sequence>
<comment type="caution">
    <text evidence="2">The sequence shown here is derived from an EMBL/GenBank/DDBJ whole genome shotgun (WGS) entry which is preliminary data.</text>
</comment>
<proteinExistence type="predicted"/>
<name>A0A4R0GG55_9ACTN</name>
<protein>
    <submittedName>
        <fullName evidence="2">Uncharacterized protein</fullName>
    </submittedName>
</protein>
<evidence type="ECO:0000313" key="3">
    <source>
        <dbReference type="Proteomes" id="UP000292274"/>
    </source>
</evidence>
<gene>
    <name evidence="2" type="ORF">E0H26_17895</name>
</gene>
<evidence type="ECO:0000313" key="2">
    <source>
        <dbReference type="EMBL" id="TCB96026.1"/>
    </source>
</evidence>
<accession>A0A4R0GG55</accession>
<dbReference type="Proteomes" id="UP000292274">
    <property type="component" value="Unassembled WGS sequence"/>
</dbReference>
<dbReference type="EMBL" id="SJJR01000011">
    <property type="protein sequence ID" value="TCB96026.1"/>
    <property type="molecule type" value="Genomic_DNA"/>
</dbReference>
<keyword evidence="3" id="KW-1185">Reference proteome</keyword>
<organism evidence="2 3">
    <name type="scientific">Micromonospora zingiberis</name>
    <dbReference type="NCBI Taxonomy" id="2053011"/>
    <lineage>
        <taxon>Bacteria</taxon>
        <taxon>Bacillati</taxon>
        <taxon>Actinomycetota</taxon>
        <taxon>Actinomycetes</taxon>
        <taxon>Micromonosporales</taxon>
        <taxon>Micromonosporaceae</taxon>
        <taxon>Micromonospora</taxon>
    </lineage>
</organism>
<dbReference type="AlphaFoldDB" id="A0A4R0GG55"/>
<dbReference type="OrthoDB" id="9935956at2"/>